<keyword evidence="2" id="KW-1185">Reference proteome</keyword>
<evidence type="ECO:0000313" key="1">
    <source>
        <dbReference type="EMBL" id="WAJ28894.1"/>
    </source>
</evidence>
<evidence type="ECO:0000313" key="2">
    <source>
        <dbReference type="Proteomes" id="UP001163223"/>
    </source>
</evidence>
<protein>
    <submittedName>
        <fullName evidence="1">Cyclase family protein</fullName>
    </submittedName>
</protein>
<proteinExistence type="predicted"/>
<reference evidence="1" key="1">
    <citation type="submission" date="2022-11" db="EMBL/GenBank/DDBJ databases">
        <title>beta-Carotene-producing bacterium, Jeongeuplla avenae sp. nov., alleviates the salt stress of Arabidopsis seedlings.</title>
        <authorList>
            <person name="Jiang L."/>
            <person name="Lee J."/>
        </authorList>
    </citation>
    <scope>NUCLEOTIDE SEQUENCE</scope>
    <source>
        <strain evidence="1">DY_R2A_6</strain>
    </source>
</reference>
<accession>A0ACD4NQ59</accession>
<gene>
    <name evidence="1" type="ORF">OXU80_01165</name>
</gene>
<sequence>MCPPGCLHAVCETATRRGLLKAGFAFASAAAGLGAIAPVQAHAQATAARHSFSRVQDLTHTLFEGFPTFSGEKWFTVEKPVTWEKDKVNLHRWTLMEHTGTHMDAPLHFSKDGMSVDMIPITDLIVPLAVIDIRERAAADPDASLTPDDVKAWESRNGPLPEGACVAMNSGWHKLLDSPKFTGRDADGRNHTPGFHAETADLLIRERNVKGLAVDTLSLDPGLASGEFPVHYQWLGSGRWGVEAMAGLDDLPETGALLVVAGPKVRGATGGPSRILALV</sequence>
<dbReference type="EMBL" id="CP113520">
    <property type="protein sequence ID" value="WAJ28894.1"/>
    <property type="molecule type" value="Genomic_DNA"/>
</dbReference>
<name>A0ACD4NQ59_9HYPH</name>
<organism evidence="1 2">
    <name type="scientific">Antarcticirhabdus aurantiaca</name>
    <dbReference type="NCBI Taxonomy" id="2606717"/>
    <lineage>
        <taxon>Bacteria</taxon>
        <taxon>Pseudomonadati</taxon>
        <taxon>Pseudomonadota</taxon>
        <taxon>Alphaproteobacteria</taxon>
        <taxon>Hyphomicrobiales</taxon>
        <taxon>Aurantimonadaceae</taxon>
        <taxon>Antarcticirhabdus</taxon>
    </lineage>
</organism>
<dbReference type="Proteomes" id="UP001163223">
    <property type="component" value="Chromosome"/>
</dbReference>